<name>A0ABS0KV96_PSENT</name>
<organism evidence="2 3">
    <name type="scientific">Pseudomonas nitroreducens</name>
    <dbReference type="NCBI Taxonomy" id="46680"/>
    <lineage>
        <taxon>Bacteria</taxon>
        <taxon>Pseudomonadati</taxon>
        <taxon>Pseudomonadota</taxon>
        <taxon>Gammaproteobacteria</taxon>
        <taxon>Pseudomonadales</taxon>
        <taxon>Pseudomonadaceae</taxon>
        <taxon>Pseudomonas</taxon>
    </lineage>
</organism>
<gene>
    <name evidence="2" type="ORF">I5I61_31585</name>
</gene>
<dbReference type="Proteomes" id="UP000608450">
    <property type="component" value="Unassembled WGS sequence"/>
</dbReference>
<evidence type="ECO:0000313" key="3">
    <source>
        <dbReference type="Proteomes" id="UP000608450"/>
    </source>
</evidence>
<feature type="region of interest" description="Disordered" evidence="1">
    <location>
        <begin position="106"/>
        <end position="186"/>
    </location>
</feature>
<feature type="compositionally biased region" description="Basic and acidic residues" evidence="1">
    <location>
        <begin position="116"/>
        <end position="127"/>
    </location>
</feature>
<evidence type="ECO:0000313" key="2">
    <source>
        <dbReference type="EMBL" id="MBG6292016.1"/>
    </source>
</evidence>
<proteinExistence type="predicted"/>
<dbReference type="EMBL" id="JADTFC010000172">
    <property type="protein sequence ID" value="MBG6292016.1"/>
    <property type="molecule type" value="Genomic_DNA"/>
</dbReference>
<dbReference type="RefSeq" id="WP_196913754.1">
    <property type="nucleotide sequence ID" value="NZ_JADTFC010000172.1"/>
</dbReference>
<keyword evidence="3" id="KW-1185">Reference proteome</keyword>
<feature type="region of interest" description="Disordered" evidence="1">
    <location>
        <begin position="245"/>
        <end position="278"/>
    </location>
</feature>
<sequence>MARIRTIKPEFWTSEQVMECSPLARLLFIGIWNFCDDGGNHPDAEKTLKALIFPGDDIDSSSVRRLLDELSERGLLTFYEFAGKRYLHVNGWRHQKIDRPTFKHPIFVEPTDESGPEEHVVDEHSTSDQRGLTPGREGEGKGKGKSIEPPLPPEGEAAAAAGEQDKPQRKRKEPAQAFDPLAAKPTNVSAETWARWVQHRKEIRKPLTPTSCSQQAAQLATCPNPDAVIAKSIASGWQGLFPDKAVRGQAAKPSSFTNLPKHNADPNSEEPDHDGPNF</sequence>
<comment type="caution">
    <text evidence="2">The sequence shown here is derived from an EMBL/GenBank/DDBJ whole genome shotgun (WGS) entry which is preliminary data.</text>
</comment>
<evidence type="ECO:0008006" key="4">
    <source>
        <dbReference type="Google" id="ProtNLM"/>
    </source>
</evidence>
<feature type="compositionally biased region" description="Basic and acidic residues" evidence="1">
    <location>
        <begin position="136"/>
        <end position="146"/>
    </location>
</feature>
<evidence type="ECO:0000256" key="1">
    <source>
        <dbReference type="SAM" id="MobiDB-lite"/>
    </source>
</evidence>
<reference evidence="2 3" key="1">
    <citation type="submission" date="2020-11" db="EMBL/GenBank/DDBJ databases">
        <title>Enhanced detection system for hospital associated transmission using whole genome sequencing surveillance.</title>
        <authorList>
            <person name="Harrison L.H."/>
            <person name="Van Tyne D."/>
            <person name="Marsh J.W."/>
            <person name="Griffith M.P."/>
            <person name="Snyder D.J."/>
            <person name="Cooper V.S."/>
            <person name="Mustapha M."/>
        </authorList>
    </citation>
    <scope>NUCLEOTIDE SEQUENCE [LARGE SCALE GENOMIC DNA]</scope>
    <source>
        <strain evidence="2 3">PSA00705</strain>
    </source>
</reference>
<protein>
    <recommendedName>
        <fullName evidence="4">Helix-turn-helix domain-containing protein</fullName>
    </recommendedName>
</protein>
<accession>A0ABS0KV96</accession>